<evidence type="ECO:0000256" key="2">
    <source>
        <dbReference type="ARBA" id="ARBA00012438"/>
    </source>
</evidence>
<dbReference type="PATRIC" id="fig|1121307.3.peg.1577"/>
<evidence type="ECO:0000256" key="8">
    <source>
        <dbReference type="ARBA" id="ARBA00023012"/>
    </source>
</evidence>
<feature type="transmembrane region" description="Helical" evidence="10">
    <location>
        <begin position="73"/>
        <end position="93"/>
    </location>
</feature>
<sequence length="706" mass="80897">MENNSINKKILGMSYGVYLSALIYILFFTGAIYMGIRDFLIFHTMVELFGIVIGFVMAIIAINTYKLNKDNRIVFLGVVFGFIAFINLIHLFAYRGMNISEVFTFNISIQVWTIGRYLQGIAFLVLFTSREGNYNIKNISITCLIVVGLLLGSVFYIKVFPQLYIKGTGFTLVKIIAGYLNCGILLGLLILLRKRNPNGLNKNDKALSLSILSNLVCEMFFVASSITYDIYSVFGHVFQIVSFYYIYIAVVRSSLQEPHYSLIELNSVLVNKNENLKALIRKLELEYQQRKELEDEKERKQQILNGILESSVDGMIVIDDDDKVIHFNNQFIRMLNIPFEITSKTTNSEIIEFVKKQIKNPEEFEGHVRKEWETYDEYLQYIYLKDGKIFETSSVPFIDSNTIKGRLIICRDITEKRKIEELKKQIEIRQASLEKAREFDELKTNFFCTVSHELKTPINIILGVIQLVSRTKESDLEYIKKFLSNKYINMMKQNCFRLIKLSNNLIDITKIDAGYTEMKIKNHDIISVIEDIILSVAEYTRIKGINLTFDTDIEEKIVACDAEQLERVMLNLLSNAIKYTESNGEIEVNIKDKEDSVVISVKDSGIGIPNDKLSLVFERFRQVDSTLTRQKEGSGIGLALVKSIVEKHGGKVSLKSEIGKGSEFIVELPANLVMDEDAINEVAATKDMNVDRINIEFSDIYELNIY</sequence>
<dbReference type="SMART" id="SM00388">
    <property type="entry name" value="HisKA"/>
    <property type="match status" value="1"/>
</dbReference>
<evidence type="ECO:0000256" key="3">
    <source>
        <dbReference type="ARBA" id="ARBA00022553"/>
    </source>
</evidence>
<dbReference type="GO" id="GO:0009927">
    <property type="term" value="F:histidine phosphotransfer kinase activity"/>
    <property type="evidence" value="ECO:0007669"/>
    <property type="project" value="TreeGrafter"/>
</dbReference>
<dbReference type="Gene3D" id="3.30.565.10">
    <property type="entry name" value="Histidine kinase-like ATPase, C-terminal domain"/>
    <property type="match status" value="1"/>
</dbReference>
<dbReference type="STRING" id="1121307.CLCY_3c02240"/>
<dbReference type="PROSITE" id="PS50109">
    <property type="entry name" value="HIS_KIN"/>
    <property type="match status" value="1"/>
</dbReference>
<protein>
    <recommendedName>
        <fullName evidence="2">histidine kinase</fullName>
        <ecNumber evidence="2">2.7.13.3</ecNumber>
    </recommendedName>
</protein>
<keyword evidence="7" id="KW-0067">ATP-binding</keyword>
<dbReference type="GO" id="GO:0005886">
    <property type="term" value="C:plasma membrane"/>
    <property type="evidence" value="ECO:0007669"/>
    <property type="project" value="TreeGrafter"/>
</dbReference>
<evidence type="ECO:0000256" key="7">
    <source>
        <dbReference type="ARBA" id="ARBA00022840"/>
    </source>
</evidence>
<dbReference type="InterPro" id="IPR000014">
    <property type="entry name" value="PAS"/>
</dbReference>
<dbReference type="PANTHER" id="PTHR43047:SF72">
    <property type="entry name" value="OSMOSENSING HISTIDINE PROTEIN KINASE SLN1"/>
    <property type="match status" value="1"/>
</dbReference>
<dbReference type="GO" id="GO:0005524">
    <property type="term" value="F:ATP binding"/>
    <property type="evidence" value="ECO:0007669"/>
    <property type="project" value="UniProtKB-KW"/>
</dbReference>
<dbReference type="PRINTS" id="PR00344">
    <property type="entry name" value="BCTRLSENSOR"/>
</dbReference>
<organism evidence="12 13">
    <name type="scientific">Clostridium cylindrosporum DSM 605</name>
    <dbReference type="NCBI Taxonomy" id="1121307"/>
    <lineage>
        <taxon>Bacteria</taxon>
        <taxon>Bacillati</taxon>
        <taxon>Bacillota</taxon>
        <taxon>Clostridia</taxon>
        <taxon>Eubacteriales</taxon>
        <taxon>Clostridiaceae</taxon>
        <taxon>Clostridium</taxon>
    </lineage>
</organism>
<comment type="caution">
    <text evidence="12">The sequence shown here is derived from an EMBL/GenBank/DDBJ whole genome shotgun (WGS) entry which is preliminary data.</text>
</comment>
<proteinExistence type="predicted"/>
<keyword evidence="10" id="KW-0812">Transmembrane</keyword>
<dbReference type="NCBIfam" id="TIGR00229">
    <property type="entry name" value="sensory_box"/>
    <property type="match status" value="1"/>
</dbReference>
<dbReference type="InterPro" id="IPR005467">
    <property type="entry name" value="His_kinase_dom"/>
</dbReference>
<evidence type="ECO:0000256" key="1">
    <source>
        <dbReference type="ARBA" id="ARBA00000085"/>
    </source>
</evidence>
<comment type="catalytic activity">
    <reaction evidence="1">
        <text>ATP + protein L-histidine = ADP + protein N-phospho-L-histidine.</text>
        <dbReference type="EC" id="2.7.13.3"/>
    </reaction>
</comment>
<gene>
    <name evidence="12" type="primary">resE</name>
    <name evidence="12" type="ORF">CLCY_3c02240</name>
</gene>
<keyword evidence="8" id="KW-0902">Two-component regulatory system</keyword>
<dbReference type="SUPFAM" id="SSF55785">
    <property type="entry name" value="PYP-like sensor domain (PAS domain)"/>
    <property type="match status" value="1"/>
</dbReference>
<dbReference type="SMART" id="SM00387">
    <property type="entry name" value="HATPase_c"/>
    <property type="match status" value="1"/>
</dbReference>
<dbReference type="AlphaFoldDB" id="A0A0J8DCH3"/>
<dbReference type="InterPro" id="IPR003594">
    <property type="entry name" value="HATPase_dom"/>
</dbReference>
<keyword evidence="10" id="KW-1133">Transmembrane helix</keyword>
<dbReference type="Pfam" id="PF12860">
    <property type="entry name" value="PAS_7"/>
    <property type="match status" value="1"/>
</dbReference>
<accession>A0A0J8DCH3</accession>
<feature type="coiled-coil region" evidence="9">
    <location>
        <begin position="262"/>
        <end position="310"/>
    </location>
</feature>
<keyword evidence="13" id="KW-1185">Reference proteome</keyword>
<reference evidence="12 13" key="1">
    <citation type="submission" date="2015-06" db="EMBL/GenBank/DDBJ databases">
        <title>Draft genome sequence of the purine-degrading Clostridium cylindrosporum HC-1 (DSM 605).</title>
        <authorList>
            <person name="Poehlein A."/>
            <person name="Schiel-Bengelsdorf B."/>
            <person name="Bengelsdorf F."/>
            <person name="Daniel R."/>
            <person name="Duerre P."/>
        </authorList>
    </citation>
    <scope>NUCLEOTIDE SEQUENCE [LARGE SCALE GENOMIC DNA]</scope>
    <source>
        <strain evidence="12 13">DSM 605</strain>
    </source>
</reference>
<keyword evidence="6 12" id="KW-0418">Kinase</keyword>
<dbReference type="Gene3D" id="1.10.287.130">
    <property type="match status" value="1"/>
</dbReference>
<feature type="transmembrane region" description="Helical" evidence="10">
    <location>
        <begin position="105"/>
        <end position="127"/>
    </location>
</feature>
<keyword evidence="4 12" id="KW-0808">Transferase</keyword>
<keyword evidence="9" id="KW-0175">Coiled coil</keyword>
<feature type="domain" description="Histidine kinase" evidence="11">
    <location>
        <begin position="449"/>
        <end position="672"/>
    </location>
</feature>
<dbReference type="EC" id="2.7.13.3" evidence="2"/>
<name>A0A0J8DCH3_CLOCY</name>
<keyword evidence="3" id="KW-0597">Phosphoprotein</keyword>
<dbReference type="InterPro" id="IPR003661">
    <property type="entry name" value="HisK_dim/P_dom"/>
</dbReference>
<dbReference type="OrthoDB" id="9813394at2"/>
<dbReference type="Pfam" id="PF00512">
    <property type="entry name" value="HisKA"/>
    <property type="match status" value="1"/>
</dbReference>
<evidence type="ECO:0000256" key="5">
    <source>
        <dbReference type="ARBA" id="ARBA00022741"/>
    </source>
</evidence>
<dbReference type="InterPro" id="IPR033425">
    <property type="entry name" value="MASE3"/>
</dbReference>
<dbReference type="CDD" id="cd00082">
    <property type="entry name" value="HisKA"/>
    <property type="match status" value="1"/>
</dbReference>
<dbReference type="Gene3D" id="3.30.450.20">
    <property type="entry name" value="PAS domain"/>
    <property type="match status" value="1"/>
</dbReference>
<feature type="transmembrane region" description="Helical" evidence="10">
    <location>
        <begin position="40"/>
        <end position="61"/>
    </location>
</feature>
<dbReference type="Pfam" id="PF02518">
    <property type="entry name" value="HATPase_c"/>
    <property type="match status" value="1"/>
</dbReference>
<evidence type="ECO:0000313" key="13">
    <source>
        <dbReference type="Proteomes" id="UP000036756"/>
    </source>
</evidence>
<dbReference type="FunFam" id="3.30.565.10:FF:000037">
    <property type="entry name" value="Hybrid sensor histidine kinase/response regulator"/>
    <property type="match status" value="1"/>
</dbReference>
<dbReference type="InterPro" id="IPR004358">
    <property type="entry name" value="Sig_transdc_His_kin-like_C"/>
</dbReference>
<evidence type="ECO:0000256" key="4">
    <source>
        <dbReference type="ARBA" id="ARBA00022679"/>
    </source>
</evidence>
<feature type="transmembrane region" description="Helical" evidence="10">
    <location>
        <begin position="230"/>
        <end position="250"/>
    </location>
</feature>
<dbReference type="InterPro" id="IPR036890">
    <property type="entry name" value="HATPase_C_sf"/>
</dbReference>
<evidence type="ECO:0000256" key="10">
    <source>
        <dbReference type="SAM" id="Phobius"/>
    </source>
</evidence>
<dbReference type="CDD" id="cd16922">
    <property type="entry name" value="HATPase_EvgS-ArcB-TorS-like"/>
    <property type="match status" value="1"/>
</dbReference>
<evidence type="ECO:0000256" key="9">
    <source>
        <dbReference type="SAM" id="Coils"/>
    </source>
</evidence>
<evidence type="ECO:0000313" key="12">
    <source>
        <dbReference type="EMBL" id="KMT21953.1"/>
    </source>
</evidence>
<dbReference type="PANTHER" id="PTHR43047">
    <property type="entry name" value="TWO-COMPONENT HISTIDINE PROTEIN KINASE"/>
    <property type="match status" value="1"/>
</dbReference>
<dbReference type="RefSeq" id="WP_048570594.1">
    <property type="nucleotide sequence ID" value="NZ_LFVU01000026.1"/>
</dbReference>
<dbReference type="SUPFAM" id="SSF55874">
    <property type="entry name" value="ATPase domain of HSP90 chaperone/DNA topoisomerase II/histidine kinase"/>
    <property type="match status" value="1"/>
</dbReference>
<evidence type="ECO:0000259" key="11">
    <source>
        <dbReference type="PROSITE" id="PS50109"/>
    </source>
</evidence>
<feature type="transmembrane region" description="Helical" evidence="10">
    <location>
        <begin position="139"/>
        <end position="157"/>
    </location>
</feature>
<dbReference type="Proteomes" id="UP000036756">
    <property type="component" value="Unassembled WGS sequence"/>
</dbReference>
<evidence type="ECO:0000256" key="6">
    <source>
        <dbReference type="ARBA" id="ARBA00022777"/>
    </source>
</evidence>
<dbReference type="Pfam" id="PF17159">
    <property type="entry name" value="MASE3"/>
    <property type="match status" value="1"/>
</dbReference>
<keyword evidence="5" id="KW-0547">Nucleotide-binding</keyword>
<keyword evidence="10" id="KW-0472">Membrane</keyword>
<feature type="transmembrane region" description="Helical" evidence="10">
    <location>
        <begin position="12"/>
        <end position="34"/>
    </location>
</feature>
<dbReference type="SUPFAM" id="SSF47384">
    <property type="entry name" value="Homodimeric domain of signal transducing histidine kinase"/>
    <property type="match status" value="1"/>
</dbReference>
<dbReference type="InterPro" id="IPR036097">
    <property type="entry name" value="HisK_dim/P_sf"/>
</dbReference>
<dbReference type="InterPro" id="IPR035965">
    <property type="entry name" value="PAS-like_dom_sf"/>
</dbReference>
<dbReference type="GO" id="GO:0000155">
    <property type="term" value="F:phosphorelay sensor kinase activity"/>
    <property type="evidence" value="ECO:0007669"/>
    <property type="project" value="InterPro"/>
</dbReference>
<dbReference type="EMBL" id="LFVU01000026">
    <property type="protein sequence ID" value="KMT21953.1"/>
    <property type="molecule type" value="Genomic_DNA"/>
</dbReference>
<feature type="transmembrane region" description="Helical" evidence="10">
    <location>
        <begin position="169"/>
        <end position="192"/>
    </location>
</feature>